<evidence type="ECO:0000256" key="1">
    <source>
        <dbReference type="SAM" id="Phobius"/>
    </source>
</evidence>
<protein>
    <submittedName>
        <fullName evidence="2">Uncharacterized protein</fullName>
    </submittedName>
</protein>
<keyword evidence="1" id="KW-0812">Transmembrane</keyword>
<keyword evidence="1" id="KW-1133">Transmembrane helix</keyword>
<keyword evidence="1" id="KW-0472">Membrane</keyword>
<keyword evidence="3" id="KW-1185">Reference proteome</keyword>
<reference evidence="3" key="1">
    <citation type="journal article" date="2010" name="Nature">
        <title>The Amphimedon queenslandica genome and the evolution of animal complexity.</title>
        <authorList>
            <person name="Srivastava M."/>
            <person name="Simakov O."/>
            <person name="Chapman J."/>
            <person name="Fahey B."/>
            <person name="Gauthier M.E."/>
            <person name="Mitros T."/>
            <person name="Richards G.S."/>
            <person name="Conaco C."/>
            <person name="Dacre M."/>
            <person name="Hellsten U."/>
            <person name="Larroux C."/>
            <person name="Putnam N.H."/>
            <person name="Stanke M."/>
            <person name="Adamska M."/>
            <person name="Darling A."/>
            <person name="Degnan S.M."/>
            <person name="Oakley T.H."/>
            <person name="Plachetzki D.C."/>
            <person name="Zhai Y."/>
            <person name="Adamski M."/>
            <person name="Calcino A."/>
            <person name="Cummins S.F."/>
            <person name="Goodstein D.M."/>
            <person name="Harris C."/>
            <person name="Jackson D.J."/>
            <person name="Leys S.P."/>
            <person name="Shu S."/>
            <person name="Woodcroft B.J."/>
            <person name="Vervoort M."/>
            <person name="Kosik K.S."/>
            <person name="Manning G."/>
            <person name="Degnan B.M."/>
            <person name="Rokhsar D.S."/>
        </authorList>
    </citation>
    <scope>NUCLEOTIDE SEQUENCE [LARGE SCALE GENOMIC DNA]</scope>
</reference>
<sequence>MATNCQIETCQSAKFTKLLPPILPALHYPSISAGPSSNVTVSVDLWIVQWWYYSSIRNSSSYQTLTSQEKVLKSMVSVLFLKRSQEKSPLLLYLVTVALLMIAITCYLVVLISLLDCGTSSKEYCSTLLQFMVGGQ</sequence>
<feature type="transmembrane region" description="Helical" evidence="1">
    <location>
        <begin position="90"/>
        <end position="115"/>
    </location>
</feature>
<dbReference type="GeneID" id="109588387"/>
<organism evidence="2 3">
    <name type="scientific">Amphimedon queenslandica</name>
    <name type="common">Sponge</name>
    <dbReference type="NCBI Taxonomy" id="400682"/>
    <lineage>
        <taxon>Eukaryota</taxon>
        <taxon>Metazoa</taxon>
        <taxon>Porifera</taxon>
        <taxon>Demospongiae</taxon>
        <taxon>Heteroscleromorpha</taxon>
        <taxon>Haplosclerida</taxon>
        <taxon>Niphatidae</taxon>
        <taxon>Amphimedon</taxon>
    </lineage>
</organism>
<reference evidence="2" key="2">
    <citation type="submission" date="2024-06" db="UniProtKB">
        <authorList>
            <consortium name="EnsemblMetazoa"/>
        </authorList>
    </citation>
    <scope>IDENTIFICATION</scope>
</reference>
<evidence type="ECO:0000313" key="3">
    <source>
        <dbReference type="Proteomes" id="UP000007879"/>
    </source>
</evidence>
<accession>A0AAN0JT93</accession>
<dbReference type="AlphaFoldDB" id="A0AAN0JT93"/>
<dbReference type="Proteomes" id="UP000007879">
    <property type="component" value="Unassembled WGS sequence"/>
</dbReference>
<name>A0AAN0JT93_AMPQE</name>
<dbReference type="RefSeq" id="XP_019860119.1">
    <property type="nucleotide sequence ID" value="XM_020004560.1"/>
</dbReference>
<evidence type="ECO:0000313" key="2">
    <source>
        <dbReference type="EnsemblMetazoa" id="XP_019860119.1"/>
    </source>
</evidence>
<proteinExistence type="predicted"/>
<dbReference type="EnsemblMetazoa" id="XM_020004560.1">
    <property type="protein sequence ID" value="XP_019860119.1"/>
    <property type="gene ID" value="LOC109588387"/>
</dbReference>